<dbReference type="SUPFAM" id="SSF56349">
    <property type="entry name" value="DNA breaking-rejoining enzymes"/>
    <property type="match status" value="1"/>
</dbReference>
<reference evidence="2 3" key="1">
    <citation type="submission" date="2016-07" db="EMBL/GenBank/DDBJ databases">
        <title>Developing Vibrio natriegens as a novel, fast-growing host for biotechnology.</title>
        <authorList>
            <person name="Weinstock M.T."/>
            <person name="Hesek E.D."/>
            <person name="Wilson C.M."/>
            <person name="Gibson D.G."/>
        </authorList>
    </citation>
    <scope>NUCLEOTIDE SEQUENCE [LARGE SCALE GENOMIC DNA]</scope>
    <source>
        <strain evidence="2 3">ATCC 14048</strain>
    </source>
</reference>
<keyword evidence="3" id="KW-1185">Reference proteome</keyword>
<dbReference type="Proteomes" id="UP000092741">
    <property type="component" value="Chromosome 2"/>
</dbReference>
<dbReference type="GO" id="GO:0006310">
    <property type="term" value="P:DNA recombination"/>
    <property type="evidence" value="ECO:0007669"/>
    <property type="project" value="UniProtKB-KW"/>
</dbReference>
<dbReference type="Gene3D" id="1.10.443.10">
    <property type="entry name" value="Intergrase catalytic core"/>
    <property type="match status" value="1"/>
</dbReference>
<evidence type="ECO:0000256" key="1">
    <source>
        <dbReference type="ARBA" id="ARBA00023172"/>
    </source>
</evidence>
<dbReference type="KEGG" id="vna:PN96_18245"/>
<name>A0AAN1CY09_VIBNA</name>
<dbReference type="GO" id="GO:0003677">
    <property type="term" value="F:DNA binding"/>
    <property type="evidence" value="ECO:0007669"/>
    <property type="project" value="InterPro"/>
</dbReference>
<evidence type="ECO:0000313" key="2">
    <source>
        <dbReference type="EMBL" id="ANQ15397.1"/>
    </source>
</evidence>
<organism evidence="2 3">
    <name type="scientific">Vibrio natriegens NBRC 15636 = ATCC 14048 = DSM 759</name>
    <dbReference type="NCBI Taxonomy" id="1219067"/>
    <lineage>
        <taxon>Bacteria</taxon>
        <taxon>Pseudomonadati</taxon>
        <taxon>Pseudomonadota</taxon>
        <taxon>Gammaproteobacteria</taxon>
        <taxon>Vibrionales</taxon>
        <taxon>Vibrionaceae</taxon>
        <taxon>Vibrio</taxon>
    </lineage>
</organism>
<accession>A0AAN1CY09</accession>
<dbReference type="InterPro" id="IPR011010">
    <property type="entry name" value="DNA_brk_join_enz"/>
</dbReference>
<proteinExistence type="predicted"/>
<dbReference type="GO" id="GO:0015074">
    <property type="term" value="P:DNA integration"/>
    <property type="evidence" value="ECO:0007669"/>
    <property type="project" value="InterPro"/>
</dbReference>
<keyword evidence="1" id="KW-0233">DNA recombination</keyword>
<dbReference type="EMBL" id="CP016346">
    <property type="protein sequence ID" value="ANQ15397.1"/>
    <property type="molecule type" value="Genomic_DNA"/>
</dbReference>
<evidence type="ECO:0000313" key="3">
    <source>
        <dbReference type="Proteomes" id="UP000092741"/>
    </source>
</evidence>
<protein>
    <submittedName>
        <fullName evidence="2">Integrase</fullName>
    </submittedName>
</protein>
<sequence>MLEIVKLCLSTGARWNEAAQLKGSHFMMNGGNILVLRDVLGHADISMTMRYAHFARDHLSNVITRNPLSNL</sequence>
<dbReference type="InterPro" id="IPR013762">
    <property type="entry name" value="Integrase-like_cat_sf"/>
</dbReference>
<gene>
    <name evidence="2" type="ORF">BA890_22095</name>
</gene>
<dbReference type="AlphaFoldDB" id="A0AAN1CY09"/>